<dbReference type="InterPro" id="IPR049326">
    <property type="entry name" value="Rhodopsin_dom_fungi"/>
</dbReference>
<evidence type="ECO:0000313" key="8">
    <source>
        <dbReference type="EMBL" id="KAF2176443.1"/>
    </source>
</evidence>
<feature type="domain" description="Rhodopsin" evidence="7">
    <location>
        <begin position="17"/>
        <end position="258"/>
    </location>
</feature>
<keyword evidence="2 6" id="KW-0812">Transmembrane</keyword>
<dbReference type="OrthoDB" id="5022096at2759"/>
<organism evidence="8 9">
    <name type="scientific">Zopfia rhizophila CBS 207.26</name>
    <dbReference type="NCBI Taxonomy" id="1314779"/>
    <lineage>
        <taxon>Eukaryota</taxon>
        <taxon>Fungi</taxon>
        <taxon>Dikarya</taxon>
        <taxon>Ascomycota</taxon>
        <taxon>Pezizomycotina</taxon>
        <taxon>Dothideomycetes</taxon>
        <taxon>Dothideomycetes incertae sedis</taxon>
        <taxon>Zopfiaceae</taxon>
        <taxon>Zopfia</taxon>
    </lineage>
</organism>
<reference evidence="8" key="1">
    <citation type="journal article" date="2020" name="Stud. Mycol.">
        <title>101 Dothideomycetes genomes: a test case for predicting lifestyles and emergence of pathogens.</title>
        <authorList>
            <person name="Haridas S."/>
            <person name="Albert R."/>
            <person name="Binder M."/>
            <person name="Bloem J."/>
            <person name="Labutti K."/>
            <person name="Salamov A."/>
            <person name="Andreopoulos B."/>
            <person name="Baker S."/>
            <person name="Barry K."/>
            <person name="Bills G."/>
            <person name="Bluhm B."/>
            <person name="Cannon C."/>
            <person name="Castanera R."/>
            <person name="Culley D."/>
            <person name="Daum C."/>
            <person name="Ezra D."/>
            <person name="Gonzalez J."/>
            <person name="Henrissat B."/>
            <person name="Kuo A."/>
            <person name="Liang C."/>
            <person name="Lipzen A."/>
            <person name="Lutzoni F."/>
            <person name="Magnuson J."/>
            <person name="Mondo S."/>
            <person name="Nolan M."/>
            <person name="Ohm R."/>
            <person name="Pangilinan J."/>
            <person name="Park H.-J."/>
            <person name="Ramirez L."/>
            <person name="Alfaro M."/>
            <person name="Sun H."/>
            <person name="Tritt A."/>
            <person name="Yoshinaga Y."/>
            <person name="Zwiers L.-H."/>
            <person name="Turgeon B."/>
            <person name="Goodwin S."/>
            <person name="Spatafora J."/>
            <person name="Crous P."/>
            <person name="Grigoriev I."/>
        </authorList>
    </citation>
    <scope>NUCLEOTIDE SEQUENCE</scope>
    <source>
        <strain evidence="8">CBS 207.26</strain>
    </source>
</reference>
<proteinExistence type="inferred from homology"/>
<evidence type="ECO:0000256" key="4">
    <source>
        <dbReference type="ARBA" id="ARBA00023136"/>
    </source>
</evidence>
<feature type="non-terminal residue" evidence="8">
    <location>
        <position position="1"/>
    </location>
</feature>
<keyword evidence="9" id="KW-1185">Reference proteome</keyword>
<keyword evidence="4 6" id="KW-0472">Membrane</keyword>
<dbReference type="EMBL" id="ML994709">
    <property type="protein sequence ID" value="KAF2176443.1"/>
    <property type="molecule type" value="Genomic_DNA"/>
</dbReference>
<feature type="transmembrane region" description="Helical" evidence="6">
    <location>
        <begin position="34"/>
        <end position="54"/>
    </location>
</feature>
<feature type="transmembrane region" description="Helical" evidence="6">
    <location>
        <begin position="75"/>
        <end position="102"/>
    </location>
</feature>
<evidence type="ECO:0000256" key="2">
    <source>
        <dbReference type="ARBA" id="ARBA00022692"/>
    </source>
</evidence>
<gene>
    <name evidence="8" type="ORF">K469DRAFT_481414</name>
</gene>
<comment type="subcellular location">
    <subcellularLocation>
        <location evidence="1">Membrane</location>
        <topology evidence="1">Multi-pass membrane protein</topology>
    </subcellularLocation>
</comment>
<dbReference type="InterPro" id="IPR052337">
    <property type="entry name" value="SAT4-like"/>
</dbReference>
<comment type="similarity">
    <text evidence="5">Belongs to the SAT4 family.</text>
</comment>
<evidence type="ECO:0000256" key="1">
    <source>
        <dbReference type="ARBA" id="ARBA00004141"/>
    </source>
</evidence>
<evidence type="ECO:0000256" key="6">
    <source>
        <dbReference type="SAM" id="Phobius"/>
    </source>
</evidence>
<sequence length="258" mass="29420">LAILLALFGLCLLLYVARIYTHLVPKRRLKAPDFVISLAVVLMVPVLTFVGLSIREGLGRHSYYISPEANIAIKYYQFWMSVLGIWVAYLARTSVACLLLQFDSSIRWRIVLYVFIVTQVAVPFSFDISHFNKCRPLRAMWEKVLGAKCWTKEQNLVFYYIVFIAISDLAFAIMPMLFIWKLGKTRIERVIITILMALGLCAMAIVIVRSVKVARRDSARNSGKDDMRGKIDMVIICRVEDFILIAATCAPFLKSPLQ</sequence>
<dbReference type="Pfam" id="PF20684">
    <property type="entry name" value="Fung_rhodopsin"/>
    <property type="match status" value="1"/>
</dbReference>
<dbReference type="GO" id="GO:0016020">
    <property type="term" value="C:membrane"/>
    <property type="evidence" value="ECO:0007669"/>
    <property type="project" value="UniProtKB-SubCell"/>
</dbReference>
<evidence type="ECO:0000259" key="7">
    <source>
        <dbReference type="Pfam" id="PF20684"/>
    </source>
</evidence>
<feature type="transmembrane region" description="Helical" evidence="6">
    <location>
        <begin position="190"/>
        <end position="211"/>
    </location>
</feature>
<dbReference type="AlphaFoldDB" id="A0A6A6DBN8"/>
<accession>A0A6A6DBN8</accession>
<feature type="non-terminal residue" evidence="8">
    <location>
        <position position="258"/>
    </location>
</feature>
<name>A0A6A6DBN8_9PEZI</name>
<evidence type="ECO:0000313" key="9">
    <source>
        <dbReference type="Proteomes" id="UP000800200"/>
    </source>
</evidence>
<protein>
    <recommendedName>
        <fullName evidence="7">Rhodopsin domain-containing protein</fullName>
    </recommendedName>
</protein>
<evidence type="ECO:0000256" key="3">
    <source>
        <dbReference type="ARBA" id="ARBA00022989"/>
    </source>
</evidence>
<feature type="transmembrane region" description="Helical" evidence="6">
    <location>
        <begin position="108"/>
        <end position="128"/>
    </location>
</feature>
<dbReference type="Proteomes" id="UP000800200">
    <property type="component" value="Unassembled WGS sequence"/>
</dbReference>
<feature type="transmembrane region" description="Helical" evidence="6">
    <location>
        <begin position="157"/>
        <end position="178"/>
    </location>
</feature>
<dbReference type="PANTHER" id="PTHR33048">
    <property type="entry name" value="PTH11-LIKE INTEGRAL MEMBRANE PROTEIN (AFU_ORTHOLOGUE AFUA_5G11245)"/>
    <property type="match status" value="1"/>
</dbReference>
<dbReference type="PANTHER" id="PTHR33048:SF47">
    <property type="entry name" value="INTEGRAL MEMBRANE PROTEIN-RELATED"/>
    <property type="match status" value="1"/>
</dbReference>
<keyword evidence="3 6" id="KW-1133">Transmembrane helix</keyword>
<evidence type="ECO:0000256" key="5">
    <source>
        <dbReference type="ARBA" id="ARBA00038359"/>
    </source>
</evidence>